<keyword evidence="2" id="KW-1185">Reference proteome</keyword>
<organism evidence="1 2">
    <name type="scientific">Hypoxylon rubiginosum</name>
    <dbReference type="NCBI Taxonomy" id="110542"/>
    <lineage>
        <taxon>Eukaryota</taxon>
        <taxon>Fungi</taxon>
        <taxon>Dikarya</taxon>
        <taxon>Ascomycota</taxon>
        <taxon>Pezizomycotina</taxon>
        <taxon>Sordariomycetes</taxon>
        <taxon>Xylariomycetidae</taxon>
        <taxon>Xylariales</taxon>
        <taxon>Hypoxylaceae</taxon>
        <taxon>Hypoxylon</taxon>
    </lineage>
</organism>
<comment type="caution">
    <text evidence="1">The sequence shown here is derived from an EMBL/GenBank/DDBJ whole genome shotgun (WGS) entry which is preliminary data.</text>
</comment>
<name>A0ACB9ZFM4_9PEZI</name>
<dbReference type="Proteomes" id="UP001497700">
    <property type="component" value="Unassembled WGS sequence"/>
</dbReference>
<dbReference type="EMBL" id="MU393424">
    <property type="protein sequence ID" value="KAI4870327.1"/>
    <property type="molecule type" value="Genomic_DNA"/>
</dbReference>
<evidence type="ECO:0000313" key="1">
    <source>
        <dbReference type="EMBL" id="KAI4870327.1"/>
    </source>
</evidence>
<gene>
    <name evidence="1" type="ORF">F4820DRAFT_252791</name>
</gene>
<sequence>MASRFVSAGTITGDGQSEPQPASAPPPKVAQDAQWDKETSKKNAEWEAVQRDLEADKRRREEARRAQVEGDGENRTLFDILQANKAAKQAAFEEQNRIRNQFRALDDDEIDFLDGMLDERRIEEERIKRETAERLASFREAQKATGVAEDAGDTNDDGAVVVAWGGAGKKRKRSEKDVKSIVKGVRRRTSELEKEADASTKVEAAVPQQTAPASRLKEIEAKAATTSAVKTDASSMSKAADQAKPSTQEKPKLGLVDYGSDEDD</sequence>
<accession>A0ACB9ZFM4</accession>
<reference evidence="1 2" key="1">
    <citation type="journal article" date="2022" name="New Phytol.">
        <title>Ecological generalism drives hyperdiversity of secondary metabolite gene clusters in xylarialean endophytes.</title>
        <authorList>
            <person name="Franco M.E.E."/>
            <person name="Wisecaver J.H."/>
            <person name="Arnold A.E."/>
            <person name="Ju Y.M."/>
            <person name="Slot J.C."/>
            <person name="Ahrendt S."/>
            <person name="Moore L.P."/>
            <person name="Eastman K.E."/>
            <person name="Scott K."/>
            <person name="Konkel Z."/>
            <person name="Mondo S.J."/>
            <person name="Kuo A."/>
            <person name="Hayes R.D."/>
            <person name="Haridas S."/>
            <person name="Andreopoulos B."/>
            <person name="Riley R."/>
            <person name="LaButti K."/>
            <person name="Pangilinan J."/>
            <person name="Lipzen A."/>
            <person name="Amirebrahimi M."/>
            <person name="Yan J."/>
            <person name="Adam C."/>
            <person name="Keymanesh K."/>
            <person name="Ng V."/>
            <person name="Louie K."/>
            <person name="Northen T."/>
            <person name="Drula E."/>
            <person name="Henrissat B."/>
            <person name="Hsieh H.M."/>
            <person name="Youens-Clark K."/>
            <person name="Lutzoni F."/>
            <person name="Miadlikowska J."/>
            <person name="Eastwood D.C."/>
            <person name="Hamelin R.C."/>
            <person name="Grigoriev I.V."/>
            <person name="U'Ren J.M."/>
        </authorList>
    </citation>
    <scope>NUCLEOTIDE SEQUENCE [LARGE SCALE GENOMIC DNA]</scope>
    <source>
        <strain evidence="1 2">CBS 119005</strain>
    </source>
</reference>
<evidence type="ECO:0000313" key="2">
    <source>
        <dbReference type="Proteomes" id="UP001497700"/>
    </source>
</evidence>
<protein>
    <submittedName>
        <fullName evidence="1">Uncharacterized protein</fullName>
    </submittedName>
</protein>
<proteinExistence type="predicted"/>